<dbReference type="SUPFAM" id="SSF56281">
    <property type="entry name" value="Metallo-hydrolase/oxidoreductase"/>
    <property type="match status" value="1"/>
</dbReference>
<dbReference type="PANTHER" id="PTHR43717">
    <property type="entry name" value="ANAEROBIC NITRIC OXIDE REDUCTASE FLAVORUBREDOXIN"/>
    <property type="match status" value="1"/>
</dbReference>
<dbReference type="InterPro" id="IPR001279">
    <property type="entry name" value="Metallo-B-lactamas"/>
</dbReference>
<dbReference type="InterPro" id="IPR016440">
    <property type="entry name" value="Rubredoxin-O_OxRdtase"/>
</dbReference>
<evidence type="ECO:0000256" key="1">
    <source>
        <dbReference type="ARBA" id="ARBA00007121"/>
    </source>
</evidence>
<dbReference type="InterPro" id="IPR029039">
    <property type="entry name" value="Flavoprotein-like_sf"/>
</dbReference>
<dbReference type="GO" id="GO:0010181">
    <property type="term" value="F:FMN binding"/>
    <property type="evidence" value="ECO:0007669"/>
    <property type="project" value="InterPro"/>
</dbReference>
<dbReference type="InterPro" id="IPR001226">
    <property type="entry name" value="Flavodoxin_CS"/>
</dbReference>
<dbReference type="SMART" id="SM00849">
    <property type="entry name" value="Lactamase_B"/>
    <property type="match status" value="1"/>
</dbReference>
<evidence type="ECO:0000313" key="4">
    <source>
        <dbReference type="Proteomes" id="UP000178735"/>
    </source>
</evidence>
<dbReference type="Pfam" id="PF00258">
    <property type="entry name" value="Flavodoxin_1"/>
    <property type="match status" value="1"/>
</dbReference>
<gene>
    <name evidence="3" type="ORF">A2008_09925</name>
</gene>
<dbReference type="InterPro" id="IPR036866">
    <property type="entry name" value="RibonucZ/Hydroxyglut_hydro"/>
</dbReference>
<evidence type="ECO:0000259" key="2">
    <source>
        <dbReference type="PROSITE" id="PS50902"/>
    </source>
</evidence>
<dbReference type="PROSITE" id="PS00201">
    <property type="entry name" value="FLAVODOXIN"/>
    <property type="match status" value="1"/>
</dbReference>
<evidence type="ECO:0000313" key="3">
    <source>
        <dbReference type="EMBL" id="OGM00960.1"/>
    </source>
</evidence>
<accession>A0A1F7WDT3</accession>
<dbReference type="PANTHER" id="PTHR43717:SF1">
    <property type="entry name" value="ANAEROBIC NITRIC OXIDE REDUCTASE FLAVORUBREDOXIN"/>
    <property type="match status" value="1"/>
</dbReference>
<dbReference type="SUPFAM" id="SSF52218">
    <property type="entry name" value="Flavoproteins"/>
    <property type="match status" value="1"/>
</dbReference>
<dbReference type="InterPro" id="IPR008254">
    <property type="entry name" value="Flavodoxin/NO_synth"/>
</dbReference>
<dbReference type="EMBL" id="MGFH01000246">
    <property type="protein sequence ID" value="OGM00960.1"/>
    <property type="molecule type" value="Genomic_DNA"/>
</dbReference>
<comment type="caution">
    <text evidence="3">The sequence shown here is derived from an EMBL/GenBank/DDBJ whole genome shotgun (WGS) entry which is preliminary data.</text>
</comment>
<dbReference type="Proteomes" id="UP000178735">
    <property type="component" value="Unassembled WGS sequence"/>
</dbReference>
<proteinExistence type="inferred from homology"/>
<dbReference type="Pfam" id="PF19583">
    <property type="entry name" value="ODP"/>
    <property type="match status" value="1"/>
</dbReference>
<dbReference type="AlphaFoldDB" id="A0A1F7WDT3"/>
<organism evidence="3 4">
    <name type="scientific">Candidatus Wallbacteria bacterium GWC2_49_35</name>
    <dbReference type="NCBI Taxonomy" id="1817813"/>
    <lineage>
        <taxon>Bacteria</taxon>
        <taxon>Candidatus Walliibacteriota</taxon>
    </lineage>
</organism>
<dbReference type="GO" id="GO:0009055">
    <property type="term" value="F:electron transfer activity"/>
    <property type="evidence" value="ECO:0007669"/>
    <property type="project" value="InterPro"/>
</dbReference>
<dbReference type="STRING" id="1817813.A2008_09925"/>
<reference evidence="3 4" key="1">
    <citation type="journal article" date="2016" name="Nat. Commun.">
        <title>Thousands of microbial genomes shed light on interconnected biogeochemical processes in an aquifer system.</title>
        <authorList>
            <person name="Anantharaman K."/>
            <person name="Brown C.T."/>
            <person name="Hug L.A."/>
            <person name="Sharon I."/>
            <person name="Castelle C.J."/>
            <person name="Probst A.J."/>
            <person name="Thomas B.C."/>
            <person name="Singh A."/>
            <person name="Wilkins M.J."/>
            <person name="Karaoz U."/>
            <person name="Brodie E.L."/>
            <person name="Williams K.H."/>
            <person name="Hubbard S.S."/>
            <person name="Banfield J.F."/>
        </authorList>
    </citation>
    <scope>NUCLEOTIDE SEQUENCE [LARGE SCALE GENOMIC DNA]</scope>
</reference>
<dbReference type="GO" id="GO:0016491">
    <property type="term" value="F:oxidoreductase activity"/>
    <property type="evidence" value="ECO:0007669"/>
    <property type="project" value="InterPro"/>
</dbReference>
<sequence>MPAIKISDTLYSVGVKHPDLKVFDLLMPLMHGTTYNSFLITGEKNVVIDTVKLKFFGEFIENIKQVIDPSKIDYIVIQHNELDHAGSLLKLLELAPGAKIVISKAAENFLNNSFNSKLDFIKADDTTEIKLGPSQTLKFVSAPFLHWPDTMFTYYAEEKALFTCDAFGAHYCQKKGLYSGDMDRAEFEDDYFKQFKIYFEIIMRVYSTKVVSACEKIKSLPINLLLPSHGPLVNADIARHVKCYIDWSFSAPSAECKKAVIVYSSMYGSTMKMAYHIESLLKLRGVKTFVAEIPFAMSESQMADVIKEIAVSDALLIGSSTICSTVLKPIWDFLFFLATVELKGKTGGVFGSFGWDPQGLKIIELVLSNYKMKLIKDMYKIKFVPSEDKLLPAQEFVDRLVKSMNGEE</sequence>
<comment type="similarity">
    <text evidence="1">In the N-terminal section; belongs to the zinc metallo-hydrolase group 3 family.</text>
</comment>
<feature type="domain" description="Flavodoxin-like" evidence="2">
    <location>
        <begin position="259"/>
        <end position="401"/>
    </location>
</feature>
<dbReference type="CDD" id="cd07709">
    <property type="entry name" value="flavodiiron_proteins_MBL-fold"/>
    <property type="match status" value="1"/>
</dbReference>
<dbReference type="GO" id="GO:0046872">
    <property type="term" value="F:metal ion binding"/>
    <property type="evidence" value="ECO:0007669"/>
    <property type="project" value="InterPro"/>
</dbReference>
<protein>
    <recommendedName>
        <fullName evidence="2">Flavodoxin-like domain-containing protein</fullName>
    </recommendedName>
</protein>
<name>A0A1F7WDT3_9BACT</name>
<dbReference type="PIRSF" id="PIRSF005243">
    <property type="entry name" value="ROO"/>
    <property type="match status" value="1"/>
</dbReference>
<dbReference type="Gene3D" id="3.40.50.360">
    <property type="match status" value="1"/>
</dbReference>
<dbReference type="Gene3D" id="3.60.15.10">
    <property type="entry name" value="Ribonuclease Z/Hydroxyacylglutathione hydrolase-like"/>
    <property type="match status" value="1"/>
</dbReference>
<dbReference type="InterPro" id="IPR045761">
    <property type="entry name" value="ODP_dom"/>
</dbReference>
<dbReference type="PROSITE" id="PS50902">
    <property type="entry name" value="FLAVODOXIN_LIKE"/>
    <property type="match status" value="1"/>
</dbReference>